<proteinExistence type="predicted"/>
<name>A0ABT0KVW9_9GAMM</name>
<reference evidence="1 2" key="1">
    <citation type="submission" date="2022-01" db="EMBL/GenBank/DDBJ databases">
        <title>Whole genome-based taxonomy of the Shewanellaceae.</title>
        <authorList>
            <person name="Martin-Rodriguez A.J."/>
        </authorList>
    </citation>
    <scope>NUCLEOTIDE SEQUENCE [LARGE SCALE GENOMIC DNA]</scope>
    <source>
        <strain evidence="1 2">DSM 24955</strain>
    </source>
</reference>
<organism evidence="1 2">
    <name type="scientific">Shewanella electrodiphila</name>
    <dbReference type="NCBI Taxonomy" id="934143"/>
    <lineage>
        <taxon>Bacteria</taxon>
        <taxon>Pseudomonadati</taxon>
        <taxon>Pseudomonadota</taxon>
        <taxon>Gammaproteobacteria</taxon>
        <taxon>Alteromonadales</taxon>
        <taxon>Shewanellaceae</taxon>
        <taxon>Shewanella</taxon>
    </lineage>
</organism>
<keyword evidence="2" id="KW-1185">Reference proteome</keyword>
<gene>
    <name evidence="1" type="ORF">L2737_21760</name>
</gene>
<evidence type="ECO:0000313" key="1">
    <source>
        <dbReference type="EMBL" id="MCL1047929.1"/>
    </source>
</evidence>
<evidence type="ECO:0000313" key="2">
    <source>
        <dbReference type="Proteomes" id="UP001202134"/>
    </source>
</evidence>
<evidence type="ECO:0008006" key="3">
    <source>
        <dbReference type="Google" id="ProtNLM"/>
    </source>
</evidence>
<sequence>MYTPTVSFRLKSEVYLKLEAIAAKEGQSPGVYLKKKLESDTNSFLEDLKFMKGDISEILHLLQSDDKGSKSVENTSNQNDMVKALMPIVLESLLILREVAAPNKVSNSQRLVDKAGIKAYNSLD</sequence>
<accession>A0ABT0KVW9</accession>
<dbReference type="Proteomes" id="UP001202134">
    <property type="component" value="Unassembled WGS sequence"/>
</dbReference>
<dbReference type="EMBL" id="JAKIKU010000022">
    <property type="protein sequence ID" value="MCL1047929.1"/>
    <property type="molecule type" value="Genomic_DNA"/>
</dbReference>
<protein>
    <recommendedName>
        <fullName evidence="3">Relaxosome protein TraM</fullName>
    </recommendedName>
</protein>
<dbReference type="RefSeq" id="WP_248957080.1">
    <property type="nucleotide sequence ID" value="NZ_JAKIKU010000022.1"/>
</dbReference>
<comment type="caution">
    <text evidence="1">The sequence shown here is derived from an EMBL/GenBank/DDBJ whole genome shotgun (WGS) entry which is preliminary data.</text>
</comment>